<proteinExistence type="predicted"/>
<accession>A0A439D449</accession>
<keyword evidence="7" id="KW-1185">Reference proteome</keyword>
<dbReference type="InterPro" id="IPR048401">
    <property type="entry name" value="SLS1_C"/>
</dbReference>
<dbReference type="InterPro" id="IPR048748">
    <property type="entry name" value="SLS1_KH2"/>
</dbReference>
<evidence type="ECO:0000313" key="6">
    <source>
        <dbReference type="EMBL" id="RWA09178.1"/>
    </source>
</evidence>
<dbReference type="InterPro" id="IPR032741">
    <property type="entry name" value="Sls1_KH-1"/>
</dbReference>
<evidence type="ECO:0000259" key="5">
    <source>
        <dbReference type="Pfam" id="PF20778"/>
    </source>
</evidence>
<protein>
    <submittedName>
        <fullName evidence="6">Uncharacterized protein</fullName>
    </submittedName>
</protein>
<dbReference type="Pfam" id="PF14611">
    <property type="entry name" value="KH_SLS1_1"/>
    <property type="match status" value="1"/>
</dbReference>
<evidence type="ECO:0000259" key="3">
    <source>
        <dbReference type="Pfam" id="PF20776"/>
    </source>
</evidence>
<dbReference type="GO" id="GO:0005743">
    <property type="term" value="C:mitochondrial inner membrane"/>
    <property type="evidence" value="ECO:0007669"/>
    <property type="project" value="InterPro"/>
</dbReference>
<dbReference type="STRING" id="363999.A0A439D449"/>
<dbReference type="Pfam" id="PF20777">
    <property type="entry name" value="KH_SLS1_2"/>
    <property type="match status" value="1"/>
</dbReference>
<evidence type="ECO:0000313" key="7">
    <source>
        <dbReference type="Proteomes" id="UP000286045"/>
    </source>
</evidence>
<dbReference type="Pfam" id="PF20778">
    <property type="entry name" value="SLS1_C"/>
    <property type="match status" value="1"/>
</dbReference>
<feature type="compositionally biased region" description="Low complexity" evidence="1">
    <location>
        <begin position="590"/>
        <end position="601"/>
    </location>
</feature>
<evidence type="ECO:0000256" key="1">
    <source>
        <dbReference type="SAM" id="MobiDB-lite"/>
    </source>
</evidence>
<dbReference type="EMBL" id="RYZI01000165">
    <property type="protein sequence ID" value="RWA09178.1"/>
    <property type="molecule type" value="Genomic_DNA"/>
</dbReference>
<evidence type="ECO:0000259" key="2">
    <source>
        <dbReference type="Pfam" id="PF14611"/>
    </source>
</evidence>
<gene>
    <name evidence="6" type="ORF">EKO27_g5933</name>
</gene>
<comment type="caution">
    <text evidence="6">The sequence shown here is derived from an EMBL/GenBank/DDBJ whole genome shotgun (WGS) entry which is preliminary data.</text>
</comment>
<feature type="domain" description="SLS1 C-terminal" evidence="5">
    <location>
        <begin position="448"/>
        <end position="817"/>
    </location>
</feature>
<dbReference type="Pfam" id="PF20776">
    <property type="entry name" value="SLS1_N"/>
    <property type="match status" value="1"/>
</dbReference>
<dbReference type="AlphaFoldDB" id="A0A439D449"/>
<feature type="domain" description="SLS1 N-terminal" evidence="3">
    <location>
        <begin position="149"/>
        <end position="271"/>
    </location>
</feature>
<feature type="compositionally biased region" description="Polar residues" evidence="1">
    <location>
        <begin position="45"/>
        <end position="61"/>
    </location>
</feature>
<dbReference type="InterPro" id="IPR048400">
    <property type="entry name" value="SLS1_N"/>
</dbReference>
<feature type="domain" description="SLS1 second KH" evidence="4">
    <location>
        <begin position="357"/>
        <end position="416"/>
    </location>
</feature>
<organism evidence="6 7">
    <name type="scientific">Xylaria grammica</name>
    <dbReference type="NCBI Taxonomy" id="363999"/>
    <lineage>
        <taxon>Eukaryota</taxon>
        <taxon>Fungi</taxon>
        <taxon>Dikarya</taxon>
        <taxon>Ascomycota</taxon>
        <taxon>Pezizomycotina</taxon>
        <taxon>Sordariomycetes</taxon>
        <taxon>Xylariomycetidae</taxon>
        <taxon>Xylariales</taxon>
        <taxon>Xylariaceae</taxon>
        <taxon>Xylaria</taxon>
    </lineage>
</organism>
<reference evidence="6 7" key="1">
    <citation type="submission" date="2018-12" db="EMBL/GenBank/DDBJ databases">
        <title>Draft genome sequence of Xylaria grammica IHI A82.</title>
        <authorList>
            <person name="Buettner E."/>
            <person name="Kellner H."/>
        </authorList>
    </citation>
    <scope>NUCLEOTIDE SEQUENCE [LARGE SCALE GENOMIC DNA]</scope>
    <source>
        <strain evidence="6 7">IHI A82</strain>
    </source>
</reference>
<feature type="region of interest" description="Disordered" evidence="1">
    <location>
        <begin position="589"/>
        <end position="616"/>
    </location>
</feature>
<sequence length="825" mass="92317">MIASRVSVGAVCLRCRLRLLRQPTPIRRVASDATTALPINEPTDSDVSQRTSQDANQGQSSRSRERSPIYWKRLSLRKRHVAGNRLLDEEEARLDSDMLGKPGYAILMKDGGTFERNKLPSFENGASSQSSNNPVTGIEALLDEQREPVTIEEARSNIHDLEPKTDKILSEKDFRKLQKLLTGGFLNAQLQDYIGWYKSGAGHQLQEPTTDSSAHPEFPWIQKKTPWTPLNSQSKAVEGTNRALQDYIPDTTSPKERLAMHLMHKCWGLSIAAQLGETQIQLNDPEFILLMRGSQRFLNTLGKIWLEPDEKMEAFQDQKILRLVTTRLKADSLLRELDETLRNVTRRTFPVVLFGSEAPNDTVLEELGRITNSYISKSQTLRRLHVTWIEIKSRAARGLSSLEDTSHIALRLLLTASGSPNTGSTLLSSTVPLAPTARLIEDTTSKGKLGWKDRLARWARYMYPLTSEKSVTGVALPIGKFELPFEPLEKPETLKDDLEFYPDTPFPSHPVKWSQTGRTSTTAHFGHILHSYPPSIPTPRLPDLLAGTDKRVFAPLPPHPLHLTKFETVEASHTPPLVTTKSTLVLRFWPSPSSNPVSNPNRPRGKKAPINAGDTPPAPILELRLAASDSGVQGVESLRAIYRTHHTDVMLPSSPVDVRFTQMRYETLLARNSETLAGWQPLVDFLQPARLDLENGKLETPARQRFPIPRRLITTHPFTFLGEQSEEPDDTASPPREPDGLRDTLVSISYDFVGLELHRSATLPYEGHQLTYTSIEAGQGGGRRAEVTLEPLQSATATPSADKDRLQEDFLACCSRFVTERSLWS</sequence>
<name>A0A439D449_9PEZI</name>
<evidence type="ECO:0000259" key="4">
    <source>
        <dbReference type="Pfam" id="PF20777"/>
    </source>
</evidence>
<dbReference type="Proteomes" id="UP000286045">
    <property type="component" value="Unassembled WGS sequence"/>
</dbReference>
<feature type="domain" description="SLS1 first KH" evidence="2">
    <location>
        <begin position="275"/>
        <end position="344"/>
    </location>
</feature>
<feature type="region of interest" description="Disordered" evidence="1">
    <location>
        <begin position="31"/>
        <end position="66"/>
    </location>
</feature>
<feature type="region of interest" description="Disordered" evidence="1">
    <location>
        <begin position="719"/>
        <end position="741"/>
    </location>
</feature>